<name>A0A3D8VJH8_9GAMM</name>
<sequence length="345" mass="38286">MTALFRAWLRYSLALCSHYSGLDGLYRRLSGAGLVILMLHRLRDDHDPFPLSVSRRQLRQMLAWLRSSGALVGLDDGLRALSPERAQKIHYALTFDDGYRDNLGLIDANLGGPVPAVVYVATGHIGGEPIWAYRLVHAVESRSRDQIDLGGLGLGHFDLSLRDDRNRLYQLLPPRLKTLEPAELEAWIDHVCEQARPRPLPHEDREMLDWGDVRRLADGGVEIGGHTCSHAILSRLDDAAASEEIGLSSASIAAELGHAPRHFAYPNGGRDDFSDRDVRLVRDAGFATATTSIEGVNRPGADPYRLLRFNVHEERFQSPSGRLSKALFFSETSGMLGWLRGLRAA</sequence>
<dbReference type="Proteomes" id="UP000256829">
    <property type="component" value="Unassembled WGS sequence"/>
</dbReference>
<dbReference type="InterPro" id="IPR002509">
    <property type="entry name" value="NODB_dom"/>
</dbReference>
<dbReference type="GO" id="GO:0016810">
    <property type="term" value="F:hydrolase activity, acting on carbon-nitrogen (but not peptide) bonds"/>
    <property type="evidence" value="ECO:0007669"/>
    <property type="project" value="InterPro"/>
</dbReference>
<dbReference type="PANTHER" id="PTHR34216">
    <property type="match status" value="1"/>
</dbReference>
<dbReference type="GO" id="GO:0005975">
    <property type="term" value="P:carbohydrate metabolic process"/>
    <property type="evidence" value="ECO:0007669"/>
    <property type="project" value="InterPro"/>
</dbReference>
<evidence type="ECO:0000313" key="1">
    <source>
        <dbReference type="EMBL" id="RDY69522.1"/>
    </source>
</evidence>
<dbReference type="PANTHER" id="PTHR34216:SF7">
    <property type="entry name" value="POLY-BETA-1,6-N-ACETYL-D-GLUCOSAMINE N-DEACETYLASE"/>
    <property type="match status" value="1"/>
</dbReference>
<dbReference type="InterPro" id="IPR051398">
    <property type="entry name" value="Polysacch_Deacetylase"/>
</dbReference>
<gene>
    <name evidence="1" type="ORF">DX912_01845</name>
</gene>
<dbReference type="OrthoDB" id="9814639at2"/>
<accession>A0A3D8VJH8</accession>
<dbReference type="EMBL" id="QTJR01000001">
    <property type="protein sequence ID" value="RDY69522.1"/>
    <property type="molecule type" value="Genomic_DNA"/>
</dbReference>
<keyword evidence="2" id="KW-1185">Reference proteome</keyword>
<evidence type="ECO:0000313" key="2">
    <source>
        <dbReference type="Proteomes" id="UP000256829"/>
    </source>
</evidence>
<reference evidence="1 2" key="1">
    <citation type="submission" date="2018-08" db="EMBL/GenBank/DDBJ databases">
        <title>Lysobacter soli KCTC 22011, whole genome shotgun sequence.</title>
        <authorList>
            <person name="Zhang X."/>
            <person name="Feng G."/>
            <person name="Zhu H."/>
        </authorList>
    </citation>
    <scope>NUCLEOTIDE SEQUENCE [LARGE SCALE GENOMIC DNA]</scope>
    <source>
        <strain evidence="1 2">KCTC 22011</strain>
    </source>
</reference>
<comment type="caution">
    <text evidence="1">The sequence shown here is derived from an EMBL/GenBank/DDBJ whole genome shotgun (WGS) entry which is preliminary data.</text>
</comment>
<organism evidence="1 2">
    <name type="scientific">Lysobacter soli</name>
    <dbReference type="NCBI Taxonomy" id="453783"/>
    <lineage>
        <taxon>Bacteria</taxon>
        <taxon>Pseudomonadati</taxon>
        <taxon>Pseudomonadota</taxon>
        <taxon>Gammaproteobacteria</taxon>
        <taxon>Lysobacterales</taxon>
        <taxon>Lysobacteraceae</taxon>
        <taxon>Lysobacter</taxon>
    </lineage>
</organism>
<protein>
    <submittedName>
        <fullName evidence="1">Polysaccharide deacetylase family protein</fullName>
    </submittedName>
</protein>
<dbReference type="InterPro" id="IPR011330">
    <property type="entry name" value="Glyco_hydro/deAcase_b/a-brl"/>
</dbReference>
<dbReference type="Pfam" id="PF01522">
    <property type="entry name" value="Polysacc_deac_1"/>
    <property type="match status" value="1"/>
</dbReference>
<dbReference type="AlphaFoldDB" id="A0A3D8VJH8"/>
<dbReference type="RefSeq" id="WP_115840741.1">
    <property type="nucleotide sequence ID" value="NZ_CP046603.1"/>
</dbReference>
<dbReference type="SUPFAM" id="SSF88713">
    <property type="entry name" value="Glycoside hydrolase/deacetylase"/>
    <property type="match status" value="1"/>
</dbReference>
<dbReference type="Gene3D" id="3.20.20.370">
    <property type="entry name" value="Glycoside hydrolase/deacetylase"/>
    <property type="match status" value="1"/>
</dbReference>
<dbReference type="CDD" id="cd10918">
    <property type="entry name" value="CE4_NodB_like_5s_6s"/>
    <property type="match status" value="1"/>
</dbReference>
<proteinExistence type="predicted"/>